<dbReference type="AlphaFoldDB" id="A0A384JNZ8"/>
<dbReference type="RefSeq" id="XP_024550079.1">
    <property type="nucleotide sequence ID" value="XM_024694290.1"/>
</dbReference>
<gene>
    <name evidence="2" type="ORF">BCIN_08g00040</name>
</gene>
<dbReference type="KEGG" id="bfu:BCIN_08g00040"/>
<dbReference type="VEuPathDB" id="FungiDB:Bcin08g00040"/>
<organism evidence="2 3">
    <name type="scientific">Botryotinia fuckeliana (strain B05.10)</name>
    <name type="common">Noble rot fungus</name>
    <name type="synonym">Botrytis cinerea</name>
    <dbReference type="NCBI Taxonomy" id="332648"/>
    <lineage>
        <taxon>Eukaryota</taxon>
        <taxon>Fungi</taxon>
        <taxon>Dikarya</taxon>
        <taxon>Ascomycota</taxon>
        <taxon>Pezizomycotina</taxon>
        <taxon>Leotiomycetes</taxon>
        <taxon>Helotiales</taxon>
        <taxon>Sclerotiniaceae</taxon>
        <taxon>Botrytis</taxon>
    </lineage>
</organism>
<reference evidence="2 3" key="1">
    <citation type="journal article" date="2011" name="PLoS Genet.">
        <title>Genomic analysis of the necrotrophic fungal pathogens Sclerotinia sclerotiorum and Botrytis cinerea.</title>
        <authorList>
            <person name="Amselem J."/>
            <person name="Cuomo C.A."/>
            <person name="van Kan J.A."/>
            <person name="Viaud M."/>
            <person name="Benito E.P."/>
            <person name="Couloux A."/>
            <person name="Coutinho P.M."/>
            <person name="de Vries R.P."/>
            <person name="Dyer P.S."/>
            <person name="Fillinger S."/>
            <person name="Fournier E."/>
            <person name="Gout L."/>
            <person name="Hahn M."/>
            <person name="Kohn L."/>
            <person name="Lapalu N."/>
            <person name="Plummer K.M."/>
            <person name="Pradier J.M."/>
            <person name="Quevillon E."/>
            <person name="Sharon A."/>
            <person name="Simon A."/>
            <person name="ten Have A."/>
            <person name="Tudzynski B."/>
            <person name="Tudzynski P."/>
            <person name="Wincker P."/>
            <person name="Andrew M."/>
            <person name="Anthouard V."/>
            <person name="Beever R.E."/>
            <person name="Beffa R."/>
            <person name="Benoit I."/>
            <person name="Bouzid O."/>
            <person name="Brault B."/>
            <person name="Chen Z."/>
            <person name="Choquer M."/>
            <person name="Collemare J."/>
            <person name="Cotton P."/>
            <person name="Danchin E.G."/>
            <person name="Da Silva C."/>
            <person name="Gautier A."/>
            <person name="Giraud C."/>
            <person name="Giraud T."/>
            <person name="Gonzalez C."/>
            <person name="Grossetete S."/>
            <person name="Guldener U."/>
            <person name="Henrissat B."/>
            <person name="Howlett B.J."/>
            <person name="Kodira C."/>
            <person name="Kretschmer M."/>
            <person name="Lappartient A."/>
            <person name="Leroch M."/>
            <person name="Levis C."/>
            <person name="Mauceli E."/>
            <person name="Neuveglise C."/>
            <person name="Oeser B."/>
            <person name="Pearson M."/>
            <person name="Poulain J."/>
            <person name="Poussereau N."/>
            <person name="Quesneville H."/>
            <person name="Rascle C."/>
            <person name="Schumacher J."/>
            <person name="Segurens B."/>
            <person name="Sexton A."/>
            <person name="Silva E."/>
            <person name="Sirven C."/>
            <person name="Soanes D.M."/>
            <person name="Talbot N.J."/>
            <person name="Templeton M."/>
            <person name="Yandava C."/>
            <person name="Yarden O."/>
            <person name="Zeng Q."/>
            <person name="Rollins J.A."/>
            <person name="Lebrun M.H."/>
            <person name="Dickman M."/>
        </authorList>
    </citation>
    <scope>NUCLEOTIDE SEQUENCE [LARGE SCALE GENOMIC DNA]</scope>
    <source>
        <strain evidence="2 3">B05.10</strain>
    </source>
</reference>
<dbReference type="GeneID" id="36394363"/>
<reference evidence="2 3" key="3">
    <citation type="journal article" date="2017" name="Mol. Plant Pathol.">
        <title>A gapless genome sequence of the fungus Botrytis cinerea.</title>
        <authorList>
            <person name="Van Kan J.A."/>
            <person name="Stassen J.H."/>
            <person name="Mosbach A."/>
            <person name="Van Der Lee T.A."/>
            <person name="Faino L."/>
            <person name="Farmer A.D."/>
            <person name="Papasotiriou D.G."/>
            <person name="Zhou S."/>
            <person name="Seidl M.F."/>
            <person name="Cottam E."/>
            <person name="Edel D."/>
            <person name="Hahn M."/>
            <person name="Schwartz D.C."/>
            <person name="Dietrich R.A."/>
            <person name="Widdison S."/>
            <person name="Scalliet G."/>
        </authorList>
    </citation>
    <scope>NUCLEOTIDE SEQUENCE [LARGE SCALE GENOMIC DNA]</scope>
    <source>
        <strain evidence="2 3">B05.10</strain>
    </source>
</reference>
<feature type="signal peptide" evidence="1">
    <location>
        <begin position="1"/>
        <end position="19"/>
    </location>
</feature>
<dbReference type="EMBL" id="CP009812">
    <property type="protein sequence ID" value="ATZ52232.1"/>
    <property type="molecule type" value="Genomic_DNA"/>
</dbReference>
<dbReference type="Proteomes" id="UP000001798">
    <property type="component" value="Chromosome 8"/>
</dbReference>
<reference evidence="2 3" key="2">
    <citation type="journal article" date="2012" name="Eukaryot. Cell">
        <title>Genome update of Botrytis cinerea strains B05.10 and T4.</title>
        <authorList>
            <person name="Staats M."/>
            <person name="van Kan J.A."/>
        </authorList>
    </citation>
    <scope>NUCLEOTIDE SEQUENCE [LARGE SCALE GENOMIC DNA]</scope>
    <source>
        <strain evidence="2 3">B05.10</strain>
    </source>
</reference>
<proteinExistence type="predicted"/>
<name>A0A384JNZ8_BOTFB</name>
<evidence type="ECO:0000313" key="3">
    <source>
        <dbReference type="Proteomes" id="UP000001798"/>
    </source>
</evidence>
<evidence type="ECO:0000313" key="2">
    <source>
        <dbReference type="EMBL" id="ATZ52232.1"/>
    </source>
</evidence>
<protein>
    <submittedName>
        <fullName evidence="2">Uncharacterized protein</fullName>
    </submittedName>
</protein>
<dbReference type="OrthoDB" id="5230873at2759"/>
<keyword evidence="1" id="KW-0732">Signal</keyword>
<keyword evidence="3" id="KW-1185">Reference proteome</keyword>
<sequence>MKFKNTISIIALLLFTSSAAPHDKRPTFTGATLYAYGQDISGLPVLFGDADAVVNSTMGGALYFVNEELSNVAAGSVEPNNTFPKNAKTISFSLYGGHVIYVDDNGNFLSPFWATITSNGFWQLT</sequence>
<evidence type="ECO:0000256" key="1">
    <source>
        <dbReference type="SAM" id="SignalP"/>
    </source>
</evidence>
<feature type="chain" id="PRO_5017029641" evidence="1">
    <location>
        <begin position="20"/>
        <end position="125"/>
    </location>
</feature>
<accession>A0A384JNZ8</accession>